<reference evidence="3 4" key="1">
    <citation type="journal article" date="2023" name="BMC Biol.">
        <title>The compact genome of the sponge Oopsacas minuta (Hexactinellida) is lacking key metazoan core genes.</title>
        <authorList>
            <person name="Santini S."/>
            <person name="Schenkelaars Q."/>
            <person name="Jourda C."/>
            <person name="Duchesne M."/>
            <person name="Belahbib H."/>
            <person name="Rocher C."/>
            <person name="Selva M."/>
            <person name="Riesgo A."/>
            <person name="Vervoort M."/>
            <person name="Leys S.P."/>
            <person name="Kodjabachian L."/>
            <person name="Le Bivic A."/>
            <person name="Borchiellini C."/>
            <person name="Claverie J.M."/>
            <person name="Renard E."/>
        </authorList>
    </citation>
    <scope>NUCLEOTIDE SEQUENCE [LARGE SCALE GENOMIC DNA]</scope>
    <source>
        <strain evidence="3">SPO-2</strain>
    </source>
</reference>
<dbReference type="Gene3D" id="2.30.29.30">
    <property type="entry name" value="Pleckstrin-homology domain (PH domain)/Phosphotyrosine-binding domain (PTB)"/>
    <property type="match status" value="2"/>
</dbReference>
<dbReference type="EMBL" id="JAKMXF010000310">
    <property type="protein sequence ID" value="KAI6650633.1"/>
    <property type="molecule type" value="Genomic_DNA"/>
</dbReference>
<feature type="domain" description="PH" evidence="2">
    <location>
        <begin position="32"/>
        <end position="142"/>
    </location>
</feature>
<protein>
    <recommendedName>
        <fullName evidence="2">PH domain-containing protein</fullName>
    </recommendedName>
</protein>
<organism evidence="3 4">
    <name type="scientific">Oopsacas minuta</name>
    <dbReference type="NCBI Taxonomy" id="111878"/>
    <lineage>
        <taxon>Eukaryota</taxon>
        <taxon>Metazoa</taxon>
        <taxon>Porifera</taxon>
        <taxon>Hexactinellida</taxon>
        <taxon>Hexasterophora</taxon>
        <taxon>Lyssacinosida</taxon>
        <taxon>Leucopsacidae</taxon>
        <taxon>Oopsacas</taxon>
    </lineage>
</organism>
<accession>A0AAV7JPL3</accession>
<feature type="region of interest" description="Disordered" evidence="1">
    <location>
        <begin position="247"/>
        <end position="293"/>
    </location>
</feature>
<dbReference type="Proteomes" id="UP001165289">
    <property type="component" value="Unassembled WGS sequence"/>
</dbReference>
<evidence type="ECO:0000256" key="1">
    <source>
        <dbReference type="SAM" id="MobiDB-lite"/>
    </source>
</evidence>
<dbReference type="SUPFAM" id="SSF50729">
    <property type="entry name" value="PH domain-like"/>
    <property type="match status" value="1"/>
</dbReference>
<gene>
    <name evidence="3" type="ORF">LOD99_7683</name>
</gene>
<dbReference type="AlphaFoldDB" id="A0AAV7JPL3"/>
<evidence type="ECO:0000313" key="3">
    <source>
        <dbReference type="EMBL" id="KAI6650633.1"/>
    </source>
</evidence>
<dbReference type="CDD" id="cd00821">
    <property type="entry name" value="PH"/>
    <property type="match status" value="1"/>
</dbReference>
<keyword evidence="4" id="KW-1185">Reference proteome</keyword>
<proteinExistence type="predicted"/>
<comment type="caution">
    <text evidence="3">The sequence shown here is derived from an EMBL/GenBank/DDBJ whole genome shotgun (WGS) entry which is preliminary data.</text>
</comment>
<dbReference type="PROSITE" id="PS50003">
    <property type="entry name" value="PH_DOMAIN"/>
    <property type="match status" value="1"/>
</dbReference>
<dbReference type="InterPro" id="IPR001849">
    <property type="entry name" value="PH_domain"/>
</dbReference>
<dbReference type="InterPro" id="IPR011993">
    <property type="entry name" value="PH-like_dom_sf"/>
</dbReference>
<evidence type="ECO:0000313" key="4">
    <source>
        <dbReference type="Proteomes" id="UP001165289"/>
    </source>
</evidence>
<dbReference type="Pfam" id="PF00169">
    <property type="entry name" value="PH"/>
    <property type="match status" value="1"/>
</dbReference>
<evidence type="ECO:0000259" key="2">
    <source>
        <dbReference type="PROSITE" id="PS50003"/>
    </source>
</evidence>
<dbReference type="SMART" id="SM00233">
    <property type="entry name" value="PH"/>
    <property type="match status" value="1"/>
</dbReference>
<sequence>MMAFRTRSQRKTKKIPESVTIDFAPDANTFNLQILESNLSVYTGTQTKGKWKKTHVVLQSGKGVFTSLLFYKKPSKFIAKLAPLGKHDLHLGFDVSLGDVIKSNKYVIDIVTHGENGTNIRLAADSEEIRSTWIHELITKRTVDPLSSECLKWFVVRIKDTVGTNRLKLNGKCTLCIYRNRIVLATLDGVMLGEFPLNVIKSYKCLDEFHLSLSPGSMYGEISLFIITEQKRELFEKIHRLKMQSMGRDDELPPPAVTKCIPKQSPDDNVIRAPTRRPSKRDDRGKLQDSASETDILGAVMACDKPMKPHLPRNMQSLAVRSHSNASAFMKPRMTRMNSPSMYVRNPEPLHDQGQMSPLRNLRRPSEPHMLHSDRKKSAQFLKEDSFMMSSVKTHCQFTTPDLYDHVIFKPQAKIQAIDETDVTTSASVTQYDSIQPQRRKKINIYESLSFNGDNHNNHFVKPRDPNEIPDIPITTVPPKRIQVVNDNITIPNSVSAPNNMANLSDNSFSSQAPHVFISTDTSPAPPLPPHGENFPPPQEKGTHYSDLFKPKGEIDFIKPTSSLKGLHSYKRASLSNQYETINFGFYTLGTRRRKAVKRMKLGKAKSEMPPDMLANPETDNITLKIEKSGIRPSSFNLSKNKHWEVT</sequence>
<name>A0AAV7JPL3_9METZ</name>
<feature type="region of interest" description="Disordered" evidence="1">
    <location>
        <begin position="456"/>
        <end position="475"/>
    </location>
</feature>